<keyword evidence="1" id="KW-0472">Membrane</keyword>
<dbReference type="RefSeq" id="WP_074217100.1">
    <property type="nucleotide sequence ID" value="NZ_FSRG01000006.1"/>
</dbReference>
<proteinExistence type="predicted"/>
<keyword evidence="1" id="KW-1133">Transmembrane helix</keyword>
<sequence length="149" mass="16227">MTSTTIKKRLIEALLCIFIVTNLLGCAQKTTEPPTTPTDKTSASDVAALGVLAIIAAPVALVTLPFTALSALRGEDIGLSELGLKEKYGPPTTIFTCANEFFSLWHYHHTEGPNKNVYFFISNAGYVEDVQFKNKYEGLCTPLEKVDTP</sequence>
<dbReference type="AlphaFoldDB" id="A0A1N6I0F4"/>
<organism evidence="2 3">
    <name type="scientific">Halodesulfovibrio marinisediminis DSM 17456</name>
    <dbReference type="NCBI Taxonomy" id="1121457"/>
    <lineage>
        <taxon>Bacteria</taxon>
        <taxon>Pseudomonadati</taxon>
        <taxon>Thermodesulfobacteriota</taxon>
        <taxon>Desulfovibrionia</taxon>
        <taxon>Desulfovibrionales</taxon>
        <taxon>Desulfovibrionaceae</taxon>
        <taxon>Halodesulfovibrio</taxon>
    </lineage>
</organism>
<dbReference type="EMBL" id="FSRG01000006">
    <property type="protein sequence ID" value="SIO25500.1"/>
    <property type="molecule type" value="Genomic_DNA"/>
</dbReference>
<keyword evidence="1" id="KW-0812">Transmembrane</keyword>
<reference evidence="3" key="1">
    <citation type="submission" date="2016-11" db="EMBL/GenBank/DDBJ databases">
        <authorList>
            <person name="Varghese N."/>
            <person name="Submissions S."/>
        </authorList>
    </citation>
    <scope>NUCLEOTIDE SEQUENCE [LARGE SCALE GENOMIC DNA]</scope>
    <source>
        <strain evidence="3">DSM 17456</strain>
    </source>
</reference>
<feature type="transmembrane region" description="Helical" evidence="1">
    <location>
        <begin position="49"/>
        <end position="72"/>
    </location>
</feature>
<keyword evidence="3" id="KW-1185">Reference proteome</keyword>
<evidence type="ECO:0000313" key="3">
    <source>
        <dbReference type="Proteomes" id="UP000184694"/>
    </source>
</evidence>
<dbReference type="Proteomes" id="UP000184694">
    <property type="component" value="Unassembled WGS sequence"/>
</dbReference>
<evidence type="ECO:0000313" key="2">
    <source>
        <dbReference type="EMBL" id="SIO25500.1"/>
    </source>
</evidence>
<name>A0A1N6I0F4_9BACT</name>
<protein>
    <submittedName>
        <fullName evidence="2">Uncharacterized protein</fullName>
    </submittedName>
</protein>
<gene>
    <name evidence="2" type="ORF">SAMN02745161_2319</name>
</gene>
<evidence type="ECO:0000256" key="1">
    <source>
        <dbReference type="SAM" id="Phobius"/>
    </source>
</evidence>
<accession>A0A1N6I0F4</accession>